<gene>
    <name evidence="1" type="ORF">BJ554DRAFT_2310</name>
</gene>
<name>A0A8H8DGI3_9FUNG</name>
<keyword evidence="2" id="KW-1185">Reference proteome</keyword>
<protein>
    <submittedName>
        <fullName evidence="1">Uncharacterized protein</fullName>
    </submittedName>
</protein>
<reference evidence="1 2" key="1">
    <citation type="journal article" name="Sci. Rep.">
        <title>Genome-scale phylogenetic analyses confirm Olpidium as the closest living zoosporic fungus to the non-flagellated, terrestrial fungi.</title>
        <authorList>
            <person name="Chang Y."/>
            <person name="Rochon D."/>
            <person name="Sekimoto S."/>
            <person name="Wang Y."/>
            <person name="Chovatia M."/>
            <person name="Sandor L."/>
            <person name="Salamov A."/>
            <person name="Grigoriev I.V."/>
            <person name="Stajich J.E."/>
            <person name="Spatafora J.W."/>
        </authorList>
    </citation>
    <scope>NUCLEOTIDE SEQUENCE [LARGE SCALE GENOMIC DNA]</scope>
    <source>
        <strain evidence="1">S191</strain>
    </source>
</reference>
<proteinExistence type="predicted"/>
<dbReference type="AlphaFoldDB" id="A0A8H8DGI3"/>
<sequence>GGERPATRAPELHALQVDGAGVVGPGTRVGVDDDEDDEGLEAVAEGDMASDQFARYLCQQITSDLPDKFGSSDDEDEDEDEVAWIRREFDRGSGFDMRAAFGSATVVSHSWSSSGFQSCLQTSVI</sequence>
<organism evidence="1 2">
    <name type="scientific">Olpidium bornovanus</name>
    <dbReference type="NCBI Taxonomy" id="278681"/>
    <lineage>
        <taxon>Eukaryota</taxon>
        <taxon>Fungi</taxon>
        <taxon>Fungi incertae sedis</taxon>
        <taxon>Olpidiomycota</taxon>
        <taxon>Olpidiomycotina</taxon>
        <taxon>Olpidiomycetes</taxon>
        <taxon>Olpidiales</taxon>
        <taxon>Olpidiaceae</taxon>
        <taxon>Olpidium</taxon>
    </lineage>
</organism>
<comment type="caution">
    <text evidence="1">The sequence shown here is derived from an EMBL/GenBank/DDBJ whole genome shotgun (WGS) entry which is preliminary data.</text>
</comment>
<dbReference type="EMBL" id="JAEFCI010009762">
    <property type="protein sequence ID" value="KAG5457625.1"/>
    <property type="molecule type" value="Genomic_DNA"/>
</dbReference>
<accession>A0A8H8DGI3</accession>
<evidence type="ECO:0000313" key="1">
    <source>
        <dbReference type="EMBL" id="KAG5457625.1"/>
    </source>
</evidence>
<evidence type="ECO:0000313" key="2">
    <source>
        <dbReference type="Proteomes" id="UP000673691"/>
    </source>
</evidence>
<feature type="non-terminal residue" evidence="1">
    <location>
        <position position="1"/>
    </location>
</feature>
<dbReference type="Proteomes" id="UP000673691">
    <property type="component" value="Unassembled WGS sequence"/>
</dbReference>